<keyword evidence="3" id="KW-0813">Transport</keyword>
<accession>A0A7S4DFL3</accession>
<feature type="domain" description="Cation efflux protein cytoplasmic" evidence="10">
    <location>
        <begin position="338"/>
        <end position="409"/>
    </location>
</feature>
<dbReference type="AlphaFoldDB" id="A0A7S4DFL3"/>
<feature type="transmembrane region" description="Helical" evidence="8">
    <location>
        <begin position="186"/>
        <end position="203"/>
    </location>
</feature>
<evidence type="ECO:0000313" key="11">
    <source>
        <dbReference type="EMBL" id="CAE0646391.1"/>
    </source>
</evidence>
<comment type="similarity">
    <text evidence="2">Belongs to the cation diffusion facilitator (CDF) transporter (TC 2.A.4) family.</text>
</comment>
<dbReference type="SUPFAM" id="SSF160240">
    <property type="entry name" value="Cation efflux protein cytoplasmic domain-like"/>
    <property type="match status" value="2"/>
</dbReference>
<feature type="domain" description="Cation efflux protein transmembrane" evidence="9">
    <location>
        <begin position="120"/>
        <end position="332"/>
    </location>
</feature>
<name>A0A7S4DFL3_HETAK</name>
<dbReference type="InterPro" id="IPR027469">
    <property type="entry name" value="Cation_efflux_TMD_sf"/>
</dbReference>
<dbReference type="NCBIfam" id="TIGR01297">
    <property type="entry name" value="CDF"/>
    <property type="match status" value="1"/>
</dbReference>
<dbReference type="GO" id="GO:0016020">
    <property type="term" value="C:membrane"/>
    <property type="evidence" value="ECO:0007669"/>
    <property type="project" value="UniProtKB-SubCell"/>
</dbReference>
<evidence type="ECO:0000256" key="2">
    <source>
        <dbReference type="ARBA" id="ARBA00008114"/>
    </source>
</evidence>
<evidence type="ECO:0000256" key="3">
    <source>
        <dbReference type="ARBA" id="ARBA00022448"/>
    </source>
</evidence>
<dbReference type="SUPFAM" id="SSF161111">
    <property type="entry name" value="Cation efflux protein transmembrane domain-like"/>
    <property type="match status" value="1"/>
</dbReference>
<evidence type="ECO:0000256" key="4">
    <source>
        <dbReference type="ARBA" id="ARBA00022692"/>
    </source>
</evidence>
<dbReference type="InterPro" id="IPR027470">
    <property type="entry name" value="Cation_efflux_CTD"/>
</dbReference>
<keyword evidence="4 8" id="KW-0812">Transmembrane</keyword>
<dbReference type="InterPro" id="IPR036837">
    <property type="entry name" value="Cation_efflux_CTD_sf"/>
</dbReference>
<dbReference type="InterPro" id="IPR002524">
    <property type="entry name" value="Cation_efflux"/>
</dbReference>
<evidence type="ECO:0000256" key="7">
    <source>
        <dbReference type="SAM" id="MobiDB-lite"/>
    </source>
</evidence>
<evidence type="ECO:0000256" key="1">
    <source>
        <dbReference type="ARBA" id="ARBA00004141"/>
    </source>
</evidence>
<feature type="transmembrane region" description="Helical" evidence="8">
    <location>
        <begin position="283"/>
        <end position="302"/>
    </location>
</feature>
<feature type="compositionally biased region" description="Basic residues" evidence="7">
    <location>
        <begin position="1"/>
        <end position="12"/>
    </location>
</feature>
<dbReference type="InterPro" id="IPR050291">
    <property type="entry name" value="CDF_Transporter"/>
</dbReference>
<dbReference type="InterPro" id="IPR058533">
    <property type="entry name" value="Cation_efflux_TM"/>
</dbReference>
<keyword evidence="5 8" id="KW-1133">Transmembrane helix</keyword>
<keyword evidence="6 8" id="KW-0472">Membrane</keyword>
<evidence type="ECO:0000256" key="6">
    <source>
        <dbReference type="ARBA" id="ARBA00023136"/>
    </source>
</evidence>
<evidence type="ECO:0000256" key="5">
    <source>
        <dbReference type="ARBA" id="ARBA00022989"/>
    </source>
</evidence>
<evidence type="ECO:0000259" key="10">
    <source>
        <dbReference type="Pfam" id="PF16916"/>
    </source>
</evidence>
<evidence type="ECO:0000259" key="9">
    <source>
        <dbReference type="Pfam" id="PF01545"/>
    </source>
</evidence>
<dbReference type="Pfam" id="PF01545">
    <property type="entry name" value="Cation_efflux"/>
    <property type="match status" value="1"/>
</dbReference>
<evidence type="ECO:0008006" key="12">
    <source>
        <dbReference type="Google" id="ProtNLM"/>
    </source>
</evidence>
<protein>
    <recommendedName>
        <fullName evidence="12">Cation efflux protein cytoplasmic domain-containing protein</fullName>
    </recommendedName>
</protein>
<dbReference type="Pfam" id="PF16916">
    <property type="entry name" value="ZT_dimer"/>
    <property type="match status" value="1"/>
</dbReference>
<comment type="subcellular location">
    <subcellularLocation>
        <location evidence="1">Membrane</location>
        <topology evidence="1">Multi-pass membrane protein</topology>
    </subcellularLocation>
</comment>
<sequence>MHMGHSHSHHGHEHKEDNGSMSWRIPSLSSKRTIARLVLAAMCSISLPLMRRQSRVEVAVVCIVSLFLGAVECGKLMLSQVALQFSGVRRAWEEHQQLEDRMPQRLKEDANVKEADRVTWLGVWVNIGLSVFKLVAGIAGRSSAMVADAGHSLSDLISDGVTLYSVRLARLPPDEDHPYGHGRFEAVGAFIIAMMLIAASYGLGNHSYESFLKAIGYMKIPALGIGGNLDGGVPTSELQPTKIALVAAVISIVSKELLYRVTAKVGERLNSQVLIANAWHHRSDALSSVIAFVGIGGAMMGVPVLDSLAGLMVAGMLSLTGLQLGWESVKQLTDTAENDCIDEIGAAVGKVEGVLGFDNLRARRMGSQMLVDVRIQCDPYISATAAHQIAERTRWHVLKIVPQVSDVLVTVSGEQKPCPVVSSLPTQEKIQEVVQTTLSDFPDITQVTRTTVHYKNMVPSVDVFIQVDEKLRVEQVKRVGELAAHALSNLNDIGRAEIHLDLGSYSKAPPGYLAS</sequence>
<organism evidence="11">
    <name type="scientific">Heterosigma akashiwo</name>
    <name type="common">Chromophytic alga</name>
    <name type="synonym">Heterosigma carterae</name>
    <dbReference type="NCBI Taxonomy" id="2829"/>
    <lineage>
        <taxon>Eukaryota</taxon>
        <taxon>Sar</taxon>
        <taxon>Stramenopiles</taxon>
        <taxon>Ochrophyta</taxon>
        <taxon>Raphidophyceae</taxon>
        <taxon>Chattonellales</taxon>
        <taxon>Chattonellaceae</taxon>
        <taxon>Heterosigma</taxon>
    </lineage>
</organism>
<dbReference type="EMBL" id="HBIU01053267">
    <property type="protein sequence ID" value="CAE0646391.1"/>
    <property type="molecule type" value="Transcribed_RNA"/>
</dbReference>
<reference evidence="11" key="1">
    <citation type="submission" date="2021-01" db="EMBL/GenBank/DDBJ databases">
        <authorList>
            <person name="Corre E."/>
            <person name="Pelletier E."/>
            <person name="Niang G."/>
            <person name="Scheremetjew M."/>
            <person name="Finn R."/>
            <person name="Kale V."/>
            <person name="Holt S."/>
            <person name="Cochrane G."/>
            <person name="Meng A."/>
            <person name="Brown T."/>
            <person name="Cohen L."/>
        </authorList>
    </citation>
    <scope>NUCLEOTIDE SEQUENCE</scope>
    <source>
        <strain evidence="11">CCMP3107</strain>
    </source>
</reference>
<proteinExistence type="inferred from homology"/>
<evidence type="ECO:0000256" key="8">
    <source>
        <dbReference type="SAM" id="Phobius"/>
    </source>
</evidence>
<dbReference type="PANTHER" id="PTHR43840">
    <property type="entry name" value="MITOCHONDRIAL METAL TRANSPORTER 1-RELATED"/>
    <property type="match status" value="1"/>
</dbReference>
<dbReference type="PANTHER" id="PTHR43840:SF15">
    <property type="entry name" value="MITOCHONDRIAL METAL TRANSPORTER 1-RELATED"/>
    <property type="match status" value="1"/>
</dbReference>
<dbReference type="Gene3D" id="3.30.70.1350">
    <property type="entry name" value="Cation efflux protein, cytoplasmic domain"/>
    <property type="match status" value="2"/>
</dbReference>
<gene>
    <name evidence="11" type="ORF">HAKA00212_LOCUS23485</name>
</gene>
<dbReference type="Gene3D" id="1.20.1510.10">
    <property type="entry name" value="Cation efflux protein transmembrane domain"/>
    <property type="match status" value="1"/>
</dbReference>
<feature type="region of interest" description="Disordered" evidence="7">
    <location>
        <begin position="1"/>
        <end position="22"/>
    </location>
</feature>
<dbReference type="GO" id="GO:0008324">
    <property type="term" value="F:monoatomic cation transmembrane transporter activity"/>
    <property type="evidence" value="ECO:0007669"/>
    <property type="project" value="InterPro"/>
</dbReference>
<dbReference type="FunFam" id="1.20.1510.10:FF:000006">
    <property type="entry name" value="Divalent cation efflux transporter"/>
    <property type="match status" value="1"/>
</dbReference>